<dbReference type="PANTHER" id="PTHR21198">
    <property type="entry name" value="GLUTAMATE RACEMASE"/>
    <property type="match status" value="1"/>
</dbReference>
<protein>
    <recommendedName>
        <fullName evidence="7 8">Glutamate racemase</fullName>
        <ecNumber evidence="2 8">5.1.1.3</ecNumber>
    </recommendedName>
</protein>
<dbReference type="GO" id="GO:0008360">
    <property type="term" value="P:regulation of cell shape"/>
    <property type="evidence" value="ECO:0007669"/>
    <property type="project" value="UniProtKB-KW"/>
</dbReference>
<dbReference type="GO" id="GO:0008881">
    <property type="term" value="F:glutamate racemase activity"/>
    <property type="evidence" value="ECO:0007669"/>
    <property type="project" value="UniProtKB-UniRule"/>
</dbReference>
<dbReference type="InterPro" id="IPR004391">
    <property type="entry name" value="Glu_race"/>
</dbReference>
<reference evidence="9" key="1">
    <citation type="submission" date="2021-02" db="EMBL/GenBank/DDBJ databases">
        <title>Natronogracilivirga saccharolytica gen. nov. sp. nov. a new anaerobic, haloalkiliphilic carbohydrate-fermenting bacterium from soda lake and proposing of Cyclonatronumiaceae fam. nov. in the phylum Balneolaeota.</title>
        <authorList>
            <person name="Zhilina T.N."/>
            <person name="Sorokin D.Y."/>
            <person name="Zavarzina D.G."/>
            <person name="Toshchakov S.V."/>
            <person name="Kublanov I.V."/>
        </authorList>
    </citation>
    <scope>NUCLEOTIDE SEQUENCE</scope>
    <source>
        <strain evidence="9">Z-1702</strain>
    </source>
</reference>
<name>A0A8J7RIN0_9BACT</name>
<keyword evidence="10" id="KW-1185">Reference proteome</keyword>
<feature type="binding site" evidence="8">
    <location>
        <begin position="13"/>
        <end position="14"/>
    </location>
    <ligand>
        <name>substrate</name>
    </ligand>
</feature>
<organism evidence="9 10">
    <name type="scientific">Natronogracilivirga saccharolytica</name>
    <dbReference type="NCBI Taxonomy" id="2812953"/>
    <lineage>
        <taxon>Bacteria</taxon>
        <taxon>Pseudomonadati</taxon>
        <taxon>Balneolota</taxon>
        <taxon>Balneolia</taxon>
        <taxon>Balneolales</taxon>
        <taxon>Cyclonatronaceae</taxon>
        <taxon>Natronogracilivirga</taxon>
    </lineage>
</organism>
<feature type="binding site" evidence="8">
    <location>
        <begin position="77"/>
        <end position="78"/>
    </location>
    <ligand>
        <name>substrate</name>
    </ligand>
</feature>
<evidence type="ECO:0000313" key="10">
    <source>
        <dbReference type="Proteomes" id="UP000673975"/>
    </source>
</evidence>
<comment type="similarity">
    <text evidence="8">Belongs to the aspartate/glutamate racemases family.</text>
</comment>
<evidence type="ECO:0000256" key="7">
    <source>
        <dbReference type="ARBA" id="ARBA00070053"/>
    </source>
</evidence>
<dbReference type="NCBIfam" id="TIGR00067">
    <property type="entry name" value="glut_race"/>
    <property type="match status" value="1"/>
</dbReference>
<dbReference type="UniPathway" id="UPA00219"/>
<dbReference type="EMBL" id="JAFIDN010000001">
    <property type="protein sequence ID" value="MBP3191325.1"/>
    <property type="molecule type" value="Genomic_DNA"/>
</dbReference>
<dbReference type="InterPro" id="IPR015942">
    <property type="entry name" value="Asp/Glu/hydantoin_racemase"/>
</dbReference>
<dbReference type="EC" id="5.1.1.3" evidence="2 8"/>
<evidence type="ECO:0000256" key="4">
    <source>
        <dbReference type="ARBA" id="ARBA00022984"/>
    </source>
</evidence>
<comment type="pathway">
    <text evidence="8">Cell wall biogenesis; peptidoglycan biosynthesis.</text>
</comment>
<comment type="caution">
    <text evidence="9">The sequence shown here is derived from an EMBL/GenBank/DDBJ whole genome shotgun (WGS) entry which is preliminary data.</text>
</comment>
<keyword evidence="5 8" id="KW-0413">Isomerase</keyword>
<evidence type="ECO:0000256" key="3">
    <source>
        <dbReference type="ARBA" id="ARBA00022960"/>
    </source>
</evidence>
<dbReference type="AlphaFoldDB" id="A0A8J7RIN0"/>
<evidence type="ECO:0000313" key="9">
    <source>
        <dbReference type="EMBL" id="MBP3191325.1"/>
    </source>
</evidence>
<proteinExistence type="inferred from homology"/>
<dbReference type="SUPFAM" id="SSF53681">
    <property type="entry name" value="Aspartate/glutamate racemase"/>
    <property type="match status" value="2"/>
</dbReference>
<dbReference type="GO" id="GO:0009252">
    <property type="term" value="P:peptidoglycan biosynthetic process"/>
    <property type="evidence" value="ECO:0007669"/>
    <property type="project" value="UniProtKB-UniRule"/>
</dbReference>
<evidence type="ECO:0000256" key="5">
    <source>
        <dbReference type="ARBA" id="ARBA00023235"/>
    </source>
</evidence>
<feature type="binding site" evidence="8">
    <location>
        <begin position="45"/>
        <end position="46"/>
    </location>
    <ligand>
        <name>substrate</name>
    </ligand>
</feature>
<sequence length="272" mass="29670">MSSPKQAPIGIFDSGIGGLTVVKSVMNLLPNEHIIYFGDTARVPYGIKSTETIRQYALQITDFLLKKNVKMILIACNSVAAAASSEIKKKSRHIPVLDVIEAGTLAALSHSKSTRPGIGVIGTLATIGSGAYEEALHRQNTDIQVFSRACPLLVPLAEEGWTDNSIALDVLGTYLKDFQSKNLDAMILGCTHYPLFKKGISQILGEKIKIVDSAESIAVLAREHLEKAEQLHNGTEGSFHCYVSDKPQRFKLLAERFLGKKLNRVEIVNLKG</sequence>
<gene>
    <name evidence="8" type="primary">murI</name>
    <name evidence="9" type="ORF">NATSA_01475</name>
</gene>
<comment type="catalytic activity">
    <reaction evidence="1 8">
        <text>L-glutamate = D-glutamate</text>
        <dbReference type="Rhea" id="RHEA:12813"/>
        <dbReference type="ChEBI" id="CHEBI:29985"/>
        <dbReference type="ChEBI" id="CHEBI:29986"/>
        <dbReference type="EC" id="5.1.1.3"/>
    </reaction>
</comment>
<evidence type="ECO:0000256" key="6">
    <source>
        <dbReference type="ARBA" id="ARBA00023316"/>
    </source>
</evidence>
<dbReference type="RefSeq" id="WP_210509704.1">
    <property type="nucleotide sequence ID" value="NZ_JAFIDN010000001.1"/>
</dbReference>
<feature type="binding site" evidence="8">
    <location>
        <begin position="191"/>
        <end position="192"/>
    </location>
    <ligand>
        <name>substrate</name>
    </ligand>
</feature>
<accession>A0A8J7RIN0</accession>
<feature type="active site" description="Proton donor/acceptor" evidence="8">
    <location>
        <position position="76"/>
    </location>
</feature>
<comment type="function">
    <text evidence="8">Provides the (R)-glutamate required for cell wall biosynthesis.</text>
</comment>
<evidence type="ECO:0000256" key="2">
    <source>
        <dbReference type="ARBA" id="ARBA00013090"/>
    </source>
</evidence>
<keyword evidence="6 8" id="KW-0961">Cell wall biogenesis/degradation</keyword>
<keyword evidence="4 8" id="KW-0573">Peptidoglycan synthesis</keyword>
<dbReference type="PANTHER" id="PTHR21198:SF2">
    <property type="entry name" value="GLUTAMATE RACEMASE"/>
    <property type="match status" value="1"/>
</dbReference>
<dbReference type="Proteomes" id="UP000673975">
    <property type="component" value="Unassembled WGS sequence"/>
</dbReference>
<keyword evidence="3 8" id="KW-0133">Cell shape</keyword>
<dbReference type="FunFam" id="3.40.50.1860:FF:000002">
    <property type="entry name" value="Glutamate racemase"/>
    <property type="match status" value="1"/>
</dbReference>
<dbReference type="GO" id="GO:0071555">
    <property type="term" value="P:cell wall organization"/>
    <property type="evidence" value="ECO:0007669"/>
    <property type="project" value="UniProtKB-KW"/>
</dbReference>
<evidence type="ECO:0000256" key="1">
    <source>
        <dbReference type="ARBA" id="ARBA00001602"/>
    </source>
</evidence>
<dbReference type="HAMAP" id="MF_00258">
    <property type="entry name" value="Glu_racemase"/>
    <property type="match status" value="1"/>
</dbReference>
<feature type="active site" description="Proton donor/acceptor" evidence="8">
    <location>
        <position position="190"/>
    </location>
</feature>
<dbReference type="InterPro" id="IPR001920">
    <property type="entry name" value="Asp/Glu_race"/>
</dbReference>
<evidence type="ECO:0000256" key="8">
    <source>
        <dbReference type="HAMAP-Rule" id="MF_00258"/>
    </source>
</evidence>
<dbReference type="Pfam" id="PF01177">
    <property type="entry name" value="Asp_Glu_race"/>
    <property type="match status" value="1"/>
</dbReference>
<dbReference type="Gene3D" id="3.40.50.1860">
    <property type="match status" value="2"/>
</dbReference>